<keyword evidence="3" id="KW-1185">Reference proteome</keyword>
<evidence type="ECO:0000256" key="1">
    <source>
        <dbReference type="SAM" id="MobiDB-lite"/>
    </source>
</evidence>
<gene>
    <name evidence="2" type="ORF">EVAR_30351_1</name>
</gene>
<protein>
    <submittedName>
        <fullName evidence="2">Uncharacterized protein</fullName>
    </submittedName>
</protein>
<comment type="caution">
    <text evidence="2">The sequence shown here is derived from an EMBL/GenBank/DDBJ whole genome shotgun (WGS) entry which is preliminary data.</text>
</comment>
<evidence type="ECO:0000313" key="2">
    <source>
        <dbReference type="EMBL" id="GBP96108.1"/>
    </source>
</evidence>
<organism evidence="2 3">
    <name type="scientific">Eumeta variegata</name>
    <name type="common">Bagworm moth</name>
    <name type="synonym">Eumeta japonica</name>
    <dbReference type="NCBI Taxonomy" id="151549"/>
    <lineage>
        <taxon>Eukaryota</taxon>
        <taxon>Metazoa</taxon>
        <taxon>Ecdysozoa</taxon>
        <taxon>Arthropoda</taxon>
        <taxon>Hexapoda</taxon>
        <taxon>Insecta</taxon>
        <taxon>Pterygota</taxon>
        <taxon>Neoptera</taxon>
        <taxon>Endopterygota</taxon>
        <taxon>Lepidoptera</taxon>
        <taxon>Glossata</taxon>
        <taxon>Ditrysia</taxon>
        <taxon>Tineoidea</taxon>
        <taxon>Psychidae</taxon>
        <taxon>Oiketicinae</taxon>
        <taxon>Eumeta</taxon>
    </lineage>
</organism>
<proteinExistence type="predicted"/>
<dbReference type="AlphaFoldDB" id="A0A4C2A7N3"/>
<feature type="region of interest" description="Disordered" evidence="1">
    <location>
        <begin position="145"/>
        <end position="165"/>
    </location>
</feature>
<sequence length="194" mass="21002">MRIKNDNRSFFHLVLEVDENILHPRAWGQSSKLICNKMILGVCLLSPRKPAPRVASLHECTLLVHRTVAHVSCIHFNWEAWPCTSLHMHCLAARGLPHPVCGCRYGTEALPHAGRLLVGDTIPTDQVAMVRTIVSGIMPVPLTSPAGASRSARRRRACSQQVEGTPAKGAPGYALARSFARGASTPRCIGATSA</sequence>
<accession>A0A4C2A7N3</accession>
<dbReference type="Proteomes" id="UP000299102">
    <property type="component" value="Unassembled WGS sequence"/>
</dbReference>
<evidence type="ECO:0000313" key="3">
    <source>
        <dbReference type="Proteomes" id="UP000299102"/>
    </source>
</evidence>
<name>A0A4C2A7N3_EUMVA</name>
<reference evidence="2 3" key="1">
    <citation type="journal article" date="2019" name="Commun. Biol.">
        <title>The bagworm genome reveals a unique fibroin gene that provides high tensile strength.</title>
        <authorList>
            <person name="Kono N."/>
            <person name="Nakamura H."/>
            <person name="Ohtoshi R."/>
            <person name="Tomita M."/>
            <person name="Numata K."/>
            <person name="Arakawa K."/>
        </authorList>
    </citation>
    <scope>NUCLEOTIDE SEQUENCE [LARGE SCALE GENOMIC DNA]</scope>
</reference>
<dbReference type="EMBL" id="BGZK01002735">
    <property type="protein sequence ID" value="GBP96108.1"/>
    <property type="molecule type" value="Genomic_DNA"/>
</dbReference>